<dbReference type="Gene3D" id="2.40.160.20">
    <property type="match status" value="1"/>
</dbReference>
<evidence type="ECO:0000256" key="1">
    <source>
        <dbReference type="ARBA" id="ARBA00004571"/>
    </source>
</evidence>
<dbReference type="InterPro" id="IPR006664">
    <property type="entry name" value="OMP_bac"/>
</dbReference>
<evidence type="ECO:0000313" key="16">
    <source>
        <dbReference type="Proteomes" id="UP000666661"/>
    </source>
</evidence>
<dbReference type="PANTHER" id="PTHR30329">
    <property type="entry name" value="STATOR ELEMENT OF FLAGELLAR MOTOR COMPLEX"/>
    <property type="match status" value="1"/>
</dbReference>
<dbReference type="InterPro" id="IPR006665">
    <property type="entry name" value="OmpA-like"/>
</dbReference>
<comment type="similarity">
    <text evidence="2">Belongs to the outer membrane OOP (TC 1.B.6) superfamily. OmpA family.</text>
</comment>
<name>A0ABS4B7Y9_9GAMM</name>
<evidence type="ECO:0000256" key="13">
    <source>
        <dbReference type="SAM" id="SignalP"/>
    </source>
</evidence>
<evidence type="ECO:0000256" key="3">
    <source>
        <dbReference type="ARBA" id="ARBA00022448"/>
    </source>
</evidence>
<feature type="domain" description="OmpA-like" evidence="14">
    <location>
        <begin position="210"/>
        <end position="338"/>
    </location>
</feature>
<feature type="compositionally biased region" description="Low complexity" evidence="12">
    <location>
        <begin position="356"/>
        <end position="365"/>
    </location>
</feature>
<keyword evidence="3" id="KW-0813">Transport</keyword>
<evidence type="ECO:0000256" key="2">
    <source>
        <dbReference type="ARBA" id="ARBA00005710"/>
    </source>
</evidence>
<dbReference type="Pfam" id="PF01389">
    <property type="entry name" value="OmpA_membrane"/>
    <property type="match status" value="1"/>
</dbReference>
<protein>
    <submittedName>
        <fullName evidence="15">OmpA family protein</fullName>
    </submittedName>
</protein>
<organism evidence="15 16">
    <name type="scientific">Aeromonas sanarellii</name>
    <dbReference type="NCBI Taxonomy" id="633415"/>
    <lineage>
        <taxon>Bacteria</taxon>
        <taxon>Pseudomonadati</taxon>
        <taxon>Pseudomonadota</taxon>
        <taxon>Gammaproteobacteria</taxon>
        <taxon>Aeromonadales</taxon>
        <taxon>Aeromonadaceae</taxon>
        <taxon>Aeromonas</taxon>
    </lineage>
</organism>
<evidence type="ECO:0000256" key="8">
    <source>
        <dbReference type="ARBA" id="ARBA00023136"/>
    </source>
</evidence>
<dbReference type="SUPFAM" id="SSF56925">
    <property type="entry name" value="OMPA-like"/>
    <property type="match status" value="1"/>
</dbReference>
<accession>A0ABS4B7Y9</accession>
<dbReference type="RefSeq" id="WP_209793850.1">
    <property type="nucleotide sequence ID" value="NZ_JAAKIK010000001.1"/>
</dbReference>
<dbReference type="InterPro" id="IPR011250">
    <property type="entry name" value="OMP/PagP_B-barrel"/>
</dbReference>
<comment type="caution">
    <text evidence="15">The sequence shown here is derived from an EMBL/GenBank/DDBJ whole genome shotgun (WGS) entry which is preliminary data.</text>
</comment>
<dbReference type="SUPFAM" id="SSF103088">
    <property type="entry name" value="OmpA-like"/>
    <property type="match status" value="1"/>
</dbReference>
<sequence length="365" mass="38734">MNIRLKPVWIALVLATGAAQAAPVHDWYIGAGAGWAWAHDLDDFSKDVSNDDTAYNAFAGYNFTENLGAELGYLSGGDWDVNGHEFSNQGATLSILGRLPLNDIFSVFAEGGGYLYSVKSINGSEDNLAPLAGLGMTARLHDWIDIQARYRYMVRVGDDSDNDKVGSGTQRWVSDISTATIELVLHPNRTVAAVPVAAPMVVAPPPAPEPVDQTFNLSSDVLFAFGKAELKPEGMAALDDLYQQIVDVKPKDGNALVMGYTDRIGSDANNQALSEARARTVADFLIGKGLPADKVSIQGNGESNPVTGTQCDAVKARAALIDCLAPDRRVEVRVTGVQSVPAAEPAAEPAPEEAVTEPAAEQPAQ</sequence>
<keyword evidence="6" id="KW-0406">Ion transport</keyword>
<feature type="signal peptide" evidence="13">
    <location>
        <begin position="1"/>
        <end position="21"/>
    </location>
</feature>
<keyword evidence="13" id="KW-0732">Signal</keyword>
<reference evidence="15 16" key="1">
    <citation type="submission" date="2021-03" db="EMBL/GenBank/DDBJ databases">
        <title>Plant growth promoting bacteria isolated from wild legumes nodules and trapping Phaseolus vulgaris L. nodules in the center and southern Mexico.</title>
        <authorList>
            <person name="Estrada P."/>
        </authorList>
    </citation>
    <scope>NUCLEOTIDE SEQUENCE [LARGE SCALE GENOMIC DNA]</scope>
    <source>
        <strain evidence="15 16">MaGu-431</strain>
    </source>
</reference>
<dbReference type="InterPro" id="IPR000498">
    <property type="entry name" value="OmpA-like_TM_dom"/>
</dbReference>
<feature type="chain" id="PRO_5045486713" evidence="13">
    <location>
        <begin position="22"/>
        <end position="365"/>
    </location>
</feature>
<dbReference type="PANTHER" id="PTHR30329:SF21">
    <property type="entry name" value="LIPOPROTEIN YIAD-RELATED"/>
    <property type="match status" value="1"/>
</dbReference>
<evidence type="ECO:0000256" key="10">
    <source>
        <dbReference type="ARBA" id="ARBA00023237"/>
    </source>
</evidence>
<keyword evidence="7" id="KW-0626">Porin</keyword>
<keyword evidence="8 11" id="KW-0472">Membrane</keyword>
<evidence type="ECO:0000256" key="9">
    <source>
        <dbReference type="ARBA" id="ARBA00023157"/>
    </source>
</evidence>
<evidence type="ECO:0000256" key="7">
    <source>
        <dbReference type="ARBA" id="ARBA00023114"/>
    </source>
</evidence>
<dbReference type="Gene3D" id="3.30.1330.60">
    <property type="entry name" value="OmpA-like domain"/>
    <property type="match status" value="1"/>
</dbReference>
<evidence type="ECO:0000313" key="15">
    <source>
        <dbReference type="EMBL" id="MBP0602960.1"/>
    </source>
</evidence>
<dbReference type="InterPro" id="IPR050330">
    <property type="entry name" value="Bact_OuterMem_StrucFunc"/>
</dbReference>
<dbReference type="InterPro" id="IPR002368">
    <property type="entry name" value="OmpA"/>
</dbReference>
<keyword evidence="9" id="KW-1015">Disulfide bond</keyword>
<dbReference type="CDD" id="cd07185">
    <property type="entry name" value="OmpA_C-like"/>
    <property type="match status" value="1"/>
</dbReference>
<keyword evidence="4" id="KW-1134">Transmembrane beta strand</keyword>
<gene>
    <name evidence="15" type="ORF">J8I01_10625</name>
</gene>
<feature type="region of interest" description="Disordered" evidence="12">
    <location>
        <begin position="338"/>
        <end position="365"/>
    </location>
</feature>
<dbReference type="InterPro" id="IPR036737">
    <property type="entry name" value="OmpA-like_sf"/>
</dbReference>
<evidence type="ECO:0000256" key="4">
    <source>
        <dbReference type="ARBA" id="ARBA00022452"/>
    </source>
</evidence>
<dbReference type="EMBL" id="JAGIQF010000004">
    <property type="protein sequence ID" value="MBP0602960.1"/>
    <property type="molecule type" value="Genomic_DNA"/>
</dbReference>
<dbReference type="Proteomes" id="UP000666661">
    <property type="component" value="Unassembled WGS sequence"/>
</dbReference>
<evidence type="ECO:0000256" key="5">
    <source>
        <dbReference type="ARBA" id="ARBA00022692"/>
    </source>
</evidence>
<dbReference type="PRINTS" id="PR01022">
    <property type="entry name" value="OUTRMMBRANEA"/>
</dbReference>
<dbReference type="Pfam" id="PF00691">
    <property type="entry name" value="OmpA"/>
    <property type="match status" value="1"/>
</dbReference>
<dbReference type="PROSITE" id="PS51123">
    <property type="entry name" value="OMPA_2"/>
    <property type="match status" value="1"/>
</dbReference>
<keyword evidence="10" id="KW-0998">Cell outer membrane</keyword>
<evidence type="ECO:0000256" key="6">
    <source>
        <dbReference type="ARBA" id="ARBA00023065"/>
    </source>
</evidence>
<comment type="subcellular location">
    <subcellularLocation>
        <location evidence="1">Cell outer membrane</location>
        <topology evidence="1">Multi-pass membrane protein</topology>
    </subcellularLocation>
</comment>
<evidence type="ECO:0000256" key="11">
    <source>
        <dbReference type="PROSITE-ProRule" id="PRU00473"/>
    </source>
</evidence>
<keyword evidence="16" id="KW-1185">Reference proteome</keyword>
<dbReference type="PRINTS" id="PR01021">
    <property type="entry name" value="OMPADOMAIN"/>
</dbReference>
<proteinExistence type="inferred from homology"/>
<evidence type="ECO:0000256" key="12">
    <source>
        <dbReference type="SAM" id="MobiDB-lite"/>
    </source>
</evidence>
<evidence type="ECO:0000259" key="14">
    <source>
        <dbReference type="PROSITE" id="PS51123"/>
    </source>
</evidence>
<keyword evidence="5" id="KW-0812">Transmembrane</keyword>